<name>A0A1F4YDY4_9BACT</name>
<organism evidence="10 11">
    <name type="scientific">Candidatus Amesbacteria bacterium RIFCSPHIGHO2_01_FULL_48_32b</name>
    <dbReference type="NCBI Taxonomy" id="1797253"/>
    <lineage>
        <taxon>Bacteria</taxon>
        <taxon>Candidatus Amesiibacteriota</taxon>
    </lineage>
</organism>
<dbReference type="AlphaFoldDB" id="A0A1F4YDY4"/>
<gene>
    <name evidence="10" type="ORF">A2876_02765</name>
</gene>
<protein>
    <recommendedName>
        <fullName evidence="9">Glycosyltransferase RgtA/B/C/D-like domain-containing protein</fullName>
    </recommendedName>
</protein>
<feature type="transmembrane region" description="Helical" evidence="8">
    <location>
        <begin position="278"/>
        <end position="296"/>
    </location>
</feature>
<evidence type="ECO:0000256" key="5">
    <source>
        <dbReference type="ARBA" id="ARBA00022692"/>
    </source>
</evidence>
<evidence type="ECO:0000256" key="7">
    <source>
        <dbReference type="ARBA" id="ARBA00023136"/>
    </source>
</evidence>
<evidence type="ECO:0000256" key="4">
    <source>
        <dbReference type="ARBA" id="ARBA00022679"/>
    </source>
</evidence>
<dbReference type="Pfam" id="PF13231">
    <property type="entry name" value="PMT_2"/>
    <property type="match status" value="1"/>
</dbReference>
<dbReference type="Proteomes" id="UP000178176">
    <property type="component" value="Unassembled WGS sequence"/>
</dbReference>
<evidence type="ECO:0000256" key="1">
    <source>
        <dbReference type="ARBA" id="ARBA00004651"/>
    </source>
</evidence>
<keyword evidence="5 8" id="KW-0812">Transmembrane</keyword>
<reference evidence="10 11" key="1">
    <citation type="journal article" date="2016" name="Nat. Commun.">
        <title>Thousands of microbial genomes shed light on interconnected biogeochemical processes in an aquifer system.</title>
        <authorList>
            <person name="Anantharaman K."/>
            <person name="Brown C.T."/>
            <person name="Hug L.A."/>
            <person name="Sharon I."/>
            <person name="Castelle C.J."/>
            <person name="Probst A.J."/>
            <person name="Thomas B.C."/>
            <person name="Singh A."/>
            <person name="Wilkins M.J."/>
            <person name="Karaoz U."/>
            <person name="Brodie E.L."/>
            <person name="Williams K.H."/>
            <person name="Hubbard S.S."/>
            <person name="Banfield J.F."/>
        </authorList>
    </citation>
    <scope>NUCLEOTIDE SEQUENCE [LARGE SCALE GENOMIC DNA]</scope>
</reference>
<keyword evidence="4" id="KW-0808">Transferase</keyword>
<feature type="transmembrane region" description="Helical" evidence="8">
    <location>
        <begin position="328"/>
        <end position="348"/>
    </location>
</feature>
<feature type="transmembrane region" description="Helical" evidence="8">
    <location>
        <begin position="12"/>
        <end position="29"/>
    </location>
</feature>
<dbReference type="PANTHER" id="PTHR33908">
    <property type="entry name" value="MANNOSYLTRANSFERASE YKCB-RELATED"/>
    <property type="match status" value="1"/>
</dbReference>
<dbReference type="GO" id="GO:0005886">
    <property type="term" value="C:plasma membrane"/>
    <property type="evidence" value="ECO:0007669"/>
    <property type="project" value="UniProtKB-SubCell"/>
</dbReference>
<evidence type="ECO:0000313" key="11">
    <source>
        <dbReference type="Proteomes" id="UP000178176"/>
    </source>
</evidence>
<feature type="transmembrane region" description="Helical" evidence="8">
    <location>
        <begin position="354"/>
        <end position="370"/>
    </location>
</feature>
<feature type="transmembrane region" description="Helical" evidence="8">
    <location>
        <begin position="89"/>
        <end position="110"/>
    </location>
</feature>
<dbReference type="InterPro" id="IPR038731">
    <property type="entry name" value="RgtA/B/C-like"/>
</dbReference>
<evidence type="ECO:0000256" key="8">
    <source>
        <dbReference type="SAM" id="Phobius"/>
    </source>
</evidence>
<keyword evidence="2" id="KW-1003">Cell membrane</keyword>
<dbReference type="GO" id="GO:0016763">
    <property type="term" value="F:pentosyltransferase activity"/>
    <property type="evidence" value="ECO:0007669"/>
    <property type="project" value="TreeGrafter"/>
</dbReference>
<proteinExistence type="predicted"/>
<keyword evidence="7 8" id="KW-0472">Membrane</keyword>
<feature type="transmembrane region" description="Helical" evidence="8">
    <location>
        <begin position="302"/>
        <end position="321"/>
    </location>
</feature>
<evidence type="ECO:0000256" key="6">
    <source>
        <dbReference type="ARBA" id="ARBA00022989"/>
    </source>
</evidence>
<evidence type="ECO:0000259" key="9">
    <source>
        <dbReference type="Pfam" id="PF13231"/>
    </source>
</evidence>
<dbReference type="PANTHER" id="PTHR33908:SF11">
    <property type="entry name" value="MEMBRANE PROTEIN"/>
    <property type="match status" value="1"/>
</dbReference>
<evidence type="ECO:0000256" key="3">
    <source>
        <dbReference type="ARBA" id="ARBA00022676"/>
    </source>
</evidence>
<evidence type="ECO:0000313" key="10">
    <source>
        <dbReference type="EMBL" id="OGC92185.1"/>
    </source>
</evidence>
<feature type="domain" description="Glycosyltransferase RgtA/B/C/D-like" evidence="9">
    <location>
        <begin position="71"/>
        <end position="225"/>
    </location>
</feature>
<evidence type="ECO:0000256" key="2">
    <source>
        <dbReference type="ARBA" id="ARBA00022475"/>
    </source>
</evidence>
<comment type="caution">
    <text evidence="10">The sequence shown here is derived from an EMBL/GenBank/DDBJ whole genome shotgun (WGS) entry which is preliminary data.</text>
</comment>
<feature type="transmembrane region" description="Helical" evidence="8">
    <location>
        <begin position="117"/>
        <end position="136"/>
    </location>
</feature>
<keyword evidence="3" id="KW-0328">Glycosyltransferase</keyword>
<sequence>MEKTSITRLEKIAIISILLLGAFLRLYKIDQYMTFLGDEGRDALVMKGIVALKHFPAIGPGTSIGNMYLGPLYYYLAAPSLALFNLSPVGPAVFVALLGLLTVALLWWISRSWFGRWPGLTVSALYALSPTVIIYSRSSWNPNIMAFFALLTMYGVWNIWRFSRWRWLIISAVSFAFVLNSHYLGFLLLPTILLFLFLSSDKKSNKKYWLMGFGILILLMSPLVIFDLRHGWQNYSSMKTFFTDRQTTVNFKVYKAVPNLWPIWQDMATSLLAGKNSLVGKWAAFGLFDLAILYAIRRRLSPAAWFVISWLGFGLIGLGLYKQHIYDHYYGFIFPAIFLLLGFVLNQLFQKTKLAFMGILLVLPLFFVSLQNNPFRNSPNNQLARTIEIANFIKSQSQNSPFNLALLAKNNYDASYRYFMQLNDAPYYTIHDKLTDQLFVICEQSDCEPINNPLWEIAAFGWSKIDQEWTFPWGVKVLRLVHNI</sequence>
<accession>A0A1F4YDY4</accession>
<dbReference type="EMBL" id="MEXH01000021">
    <property type="protein sequence ID" value="OGC92185.1"/>
    <property type="molecule type" value="Genomic_DNA"/>
</dbReference>
<dbReference type="GO" id="GO:0009103">
    <property type="term" value="P:lipopolysaccharide biosynthetic process"/>
    <property type="evidence" value="ECO:0007669"/>
    <property type="project" value="UniProtKB-ARBA"/>
</dbReference>
<dbReference type="InterPro" id="IPR050297">
    <property type="entry name" value="LipidA_mod_glycosyltrf_83"/>
</dbReference>
<feature type="transmembrane region" description="Helical" evidence="8">
    <location>
        <begin position="208"/>
        <end position="228"/>
    </location>
</feature>
<keyword evidence="6 8" id="KW-1133">Transmembrane helix</keyword>
<feature type="transmembrane region" description="Helical" evidence="8">
    <location>
        <begin position="167"/>
        <end position="196"/>
    </location>
</feature>
<feature type="transmembrane region" description="Helical" evidence="8">
    <location>
        <begin position="142"/>
        <end position="160"/>
    </location>
</feature>
<comment type="subcellular location">
    <subcellularLocation>
        <location evidence="1">Cell membrane</location>
        <topology evidence="1">Multi-pass membrane protein</topology>
    </subcellularLocation>
</comment>